<gene>
    <name evidence="3" type="ORF">Hgul01_03026</name>
</gene>
<reference evidence="3 4" key="1">
    <citation type="submission" date="2024-02" db="EMBL/GenBank/DDBJ databases">
        <title>Herpetosiphon gulosus NBRC 112829.</title>
        <authorList>
            <person name="Ichikawa N."/>
            <person name="Katano-Makiyama Y."/>
            <person name="Hidaka K."/>
        </authorList>
    </citation>
    <scope>NUCLEOTIDE SEQUENCE [LARGE SCALE GENOMIC DNA]</scope>
    <source>
        <strain evidence="3 4">NBRC 112829</strain>
    </source>
</reference>
<proteinExistence type="predicted"/>
<dbReference type="Gene3D" id="3.40.1350.10">
    <property type="match status" value="1"/>
</dbReference>
<dbReference type="InterPro" id="IPR007560">
    <property type="entry name" value="Restrct_endonuc_IV_Mrr"/>
</dbReference>
<feature type="transmembrane region" description="Helical" evidence="1">
    <location>
        <begin position="14"/>
        <end position="36"/>
    </location>
</feature>
<dbReference type="PANTHER" id="PTHR30015">
    <property type="entry name" value="MRR RESTRICTION SYSTEM PROTEIN"/>
    <property type="match status" value="1"/>
</dbReference>
<feature type="domain" description="Restriction endonuclease type IV Mrr" evidence="2">
    <location>
        <begin position="50"/>
        <end position="158"/>
    </location>
</feature>
<dbReference type="Proteomes" id="UP001428290">
    <property type="component" value="Unassembled WGS sequence"/>
</dbReference>
<evidence type="ECO:0000313" key="4">
    <source>
        <dbReference type="Proteomes" id="UP001428290"/>
    </source>
</evidence>
<dbReference type="InterPro" id="IPR011856">
    <property type="entry name" value="tRNA_endonuc-like_dom_sf"/>
</dbReference>
<evidence type="ECO:0000256" key="1">
    <source>
        <dbReference type="SAM" id="Phobius"/>
    </source>
</evidence>
<accession>A0ABP9X1C0</accession>
<keyword evidence="1" id="KW-1133">Transmembrane helix</keyword>
<keyword evidence="1" id="KW-0812">Transmembrane</keyword>
<sequence>MNIFPESWNTISRWLIIISVGIIILTIIVSFLEVFIRRRRLLRSGMVDVDRMSGTEFEHFLGLVFRQYGYQIEHTGKSGDYGADLIIKKDQSRTVIQAKRYTKNVGVKAIQEAVAAKKVYNCQGAIVITNSHYTKQAQVLAKANDVVLWDRERLLKVMLMIKHQPTNQS</sequence>
<comment type="caution">
    <text evidence="3">The sequence shown here is derived from an EMBL/GenBank/DDBJ whole genome shotgun (WGS) entry which is preliminary data.</text>
</comment>
<dbReference type="InterPro" id="IPR011335">
    <property type="entry name" value="Restrct_endonuc-II-like"/>
</dbReference>
<dbReference type="Pfam" id="PF04471">
    <property type="entry name" value="Mrr_cat"/>
    <property type="match status" value="1"/>
</dbReference>
<keyword evidence="1" id="KW-0472">Membrane</keyword>
<organism evidence="3 4">
    <name type="scientific">Herpetosiphon gulosus</name>
    <dbReference type="NCBI Taxonomy" id="1973496"/>
    <lineage>
        <taxon>Bacteria</taxon>
        <taxon>Bacillati</taxon>
        <taxon>Chloroflexota</taxon>
        <taxon>Chloroflexia</taxon>
        <taxon>Herpetosiphonales</taxon>
        <taxon>Herpetosiphonaceae</taxon>
        <taxon>Herpetosiphon</taxon>
    </lineage>
</organism>
<dbReference type="EMBL" id="BAABRU010000010">
    <property type="protein sequence ID" value="GAA5529220.1"/>
    <property type="molecule type" value="Genomic_DNA"/>
</dbReference>
<dbReference type="PANTHER" id="PTHR30015:SF6">
    <property type="entry name" value="SLL1429 PROTEIN"/>
    <property type="match status" value="1"/>
</dbReference>
<keyword evidence="4" id="KW-1185">Reference proteome</keyword>
<protein>
    <recommendedName>
        <fullName evidence="2">Restriction endonuclease type IV Mrr domain-containing protein</fullName>
    </recommendedName>
</protein>
<name>A0ABP9X1C0_9CHLR</name>
<evidence type="ECO:0000313" key="3">
    <source>
        <dbReference type="EMBL" id="GAA5529220.1"/>
    </source>
</evidence>
<evidence type="ECO:0000259" key="2">
    <source>
        <dbReference type="Pfam" id="PF04471"/>
    </source>
</evidence>
<dbReference type="InterPro" id="IPR052906">
    <property type="entry name" value="Type_IV_Methyl-Rstrct_Enzyme"/>
</dbReference>
<dbReference type="SUPFAM" id="SSF52980">
    <property type="entry name" value="Restriction endonuclease-like"/>
    <property type="match status" value="1"/>
</dbReference>